<dbReference type="InterPro" id="IPR016186">
    <property type="entry name" value="C-type_lectin-like/link_sf"/>
</dbReference>
<comment type="caution">
    <text evidence="8">The sequence shown here is derived from an EMBL/GenBank/DDBJ whole genome shotgun (WGS) entry which is preliminary data.</text>
</comment>
<dbReference type="InterPro" id="IPR016187">
    <property type="entry name" value="CTDL_fold"/>
</dbReference>
<dbReference type="InterPro" id="IPR001304">
    <property type="entry name" value="C-type_lectin-like"/>
</dbReference>
<keyword evidence="3" id="KW-0735">Signal-anchor</keyword>
<evidence type="ECO:0000256" key="6">
    <source>
        <dbReference type="SAM" id="Phobius"/>
    </source>
</evidence>
<dbReference type="Pfam" id="PF00059">
    <property type="entry name" value="Lectin_C"/>
    <property type="match status" value="1"/>
</dbReference>
<dbReference type="SMART" id="SM00034">
    <property type="entry name" value="CLECT"/>
    <property type="match status" value="1"/>
</dbReference>
<evidence type="ECO:0000256" key="2">
    <source>
        <dbReference type="ARBA" id="ARBA00022734"/>
    </source>
</evidence>
<reference evidence="8 9" key="2">
    <citation type="journal article" date="2024" name="G3 (Bethesda)">
        <title>The genome of the cryopelagic Antarctic bald notothen, Trematomus borchgrevinki.</title>
        <authorList>
            <person name="Rayamajhi N."/>
            <person name="Rivera-Colon A.G."/>
            <person name="Minhas B.F."/>
            <person name="Cheng C.C."/>
            <person name="Catchen J.M."/>
        </authorList>
    </citation>
    <scope>NUCLEOTIDE SEQUENCE [LARGE SCALE GENOMIC DNA]</scope>
    <source>
        <strain evidence="8">AGRC-2024</strain>
    </source>
</reference>
<dbReference type="Gene3D" id="3.10.100.10">
    <property type="entry name" value="Mannose-Binding Protein A, subunit A"/>
    <property type="match status" value="1"/>
</dbReference>
<feature type="transmembrane region" description="Helical" evidence="6">
    <location>
        <begin position="66"/>
        <end position="90"/>
    </location>
</feature>
<dbReference type="GO" id="GO:0030246">
    <property type="term" value="F:carbohydrate binding"/>
    <property type="evidence" value="ECO:0007669"/>
    <property type="project" value="UniProtKB-KW"/>
</dbReference>
<evidence type="ECO:0000256" key="1">
    <source>
        <dbReference type="ARBA" id="ARBA00004606"/>
    </source>
</evidence>
<dbReference type="PANTHER" id="PTHR46784">
    <property type="entry name" value="KILLER CELL LECTIN-LIKE RECEPTOR SUBFAMILY B MEMBER 1"/>
    <property type="match status" value="1"/>
</dbReference>
<dbReference type="InterPro" id="IPR051527">
    <property type="entry name" value="KLR_subfamily_B"/>
</dbReference>
<dbReference type="InterPro" id="IPR033992">
    <property type="entry name" value="NKR-like_CTLD"/>
</dbReference>
<evidence type="ECO:0000313" key="8">
    <source>
        <dbReference type="EMBL" id="KAL3043382.1"/>
    </source>
</evidence>
<evidence type="ECO:0000256" key="3">
    <source>
        <dbReference type="ARBA" id="ARBA00022968"/>
    </source>
</evidence>
<keyword evidence="2" id="KW-0430">Lectin</keyword>
<dbReference type="AlphaFoldDB" id="A0ABD2FNU5"/>
<keyword evidence="4 6" id="KW-1133">Transmembrane helix</keyword>
<accession>A0ABD2FNU5</accession>
<evidence type="ECO:0000259" key="7">
    <source>
        <dbReference type="PROSITE" id="PS50041"/>
    </source>
</evidence>
<keyword evidence="6" id="KW-0812">Transmembrane</keyword>
<evidence type="ECO:0000313" key="9">
    <source>
        <dbReference type="Proteomes" id="UP001619887"/>
    </source>
</evidence>
<evidence type="ECO:0000256" key="5">
    <source>
        <dbReference type="ARBA" id="ARBA00023157"/>
    </source>
</evidence>
<name>A0ABD2FNU5_PAGBO</name>
<dbReference type="PROSITE" id="PS50041">
    <property type="entry name" value="C_TYPE_LECTIN_2"/>
    <property type="match status" value="1"/>
</dbReference>
<dbReference type="PANTHER" id="PTHR46784:SF1">
    <property type="entry name" value="KILLER CELL LECTIN-LIKE RECEPTOR SUBFAMILY B MEMBER 1"/>
    <property type="match status" value="1"/>
</dbReference>
<dbReference type="SUPFAM" id="SSF56436">
    <property type="entry name" value="C-type lectin-like"/>
    <property type="match status" value="1"/>
</dbReference>
<feature type="domain" description="C-type lectin" evidence="7">
    <location>
        <begin position="123"/>
        <end position="226"/>
    </location>
</feature>
<dbReference type="EMBL" id="JBIYXZ010002088">
    <property type="protein sequence ID" value="KAL3043382.1"/>
    <property type="molecule type" value="Genomic_DNA"/>
</dbReference>
<keyword evidence="9" id="KW-1185">Reference proteome</keyword>
<protein>
    <recommendedName>
        <fullName evidence="7">C-type lectin domain-containing protein</fullName>
    </recommendedName>
</protein>
<dbReference type="GO" id="GO:0016020">
    <property type="term" value="C:membrane"/>
    <property type="evidence" value="ECO:0007669"/>
    <property type="project" value="UniProtKB-SubCell"/>
</dbReference>
<dbReference type="CDD" id="cd03593">
    <property type="entry name" value="CLECT_NK_receptors_like"/>
    <property type="match status" value="1"/>
</dbReference>
<proteinExistence type="predicted"/>
<keyword evidence="5" id="KW-1015">Disulfide bond</keyword>
<evidence type="ECO:0000256" key="4">
    <source>
        <dbReference type="ARBA" id="ARBA00022989"/>
    </source>
</evidence>
<gene>
    <name evidence="8" type="ORF">OYC64_003279</name>
</gene>
<sequence length="249" mass="28350">MSSNIYDDINLNVRYTKGAREDRGQREERLVDIYDSVGTEDRVLKQDGGARSENHPPSVQRTRFRAAALTLGLLCLLLLVGVIVLSTLHISMQTSIEELQTSVDKLKNSYCSDTNNQTGWRRLGCRCYFKSTEVKNWTESRRDCLDRGAELLIIGSREEQDLTSELSKAETSWIGLRAVTNKNRWVDEWKWVDDSQPTFSAWQSGLDIKPLHGALSTAYVDLDGTWIQTNNGSKRWICEKPISFELDAI</sequence>
<reference evidence="8 9" key="1">
    <citation type="journal article" date="2022" name="G3 (Bethesda)">
        <title>Evaluating Illumina-, Nanopore-, and PacBio-based genome assembly strategies with the bald notothen, Trematomus borchgrevinki.</title>
        <authorList>
            <person name="Rayamajhi N."/>
            <person name="Cheng C.C."/>
            <person name="Catchen J.M."/>
        </authorList>
    </citation>
    <scope>NUCLEOTIDE SEQUENCE [LARGE SCALE GENOMIC DNA]</scope>
    <source>
        <strain evidence="8">AGRC-2024</strain>
    </source>
</reference>
<comment type="subcellular location">
    <subcellularLocation>
        <location evidence="1">Membrane</location>
        <topology evidence="1">Single-pass type II membrane protein</topology>
    </subcellularLocation>
</comment>
<organism evidence="8 9">
    <name type="scientific">Pagothenia borchgrevinki</name>
    <name type="common">Bald rockcod</name>
    <name type="synonym">Trematomus borchgrevinki</name>
    <dbReference type="NCBI Taxonomy" id="8213"/>
    <lineage>
        <taxon>Eukaryota</taxon>
        <taxon>Metazoa</taxon>
        <taxon>Chordata</taxon>
        <taxon>Craniata</taxon>
        <taxon>Vertebrata</taxon>
        <taxon>Euteleostomi</taxon>
        <taxon>Actinopterygii</taxon>
        <taxon>Neopterygii</taxon>
        <taxon>Teleostei</taxon>
        <taxon>Neoteleostei</taxon>
        <taxon>Acanthomorphata</taxon>
        <taxon>Eupercaria</taxon>
        <taxon>Perciformes</taxon>
        <taxon>Notothenioidei</taxon>
        <taxon>Nototheniidae</taxon>
        <taxon>Pagothenia</taxon>
    </lineage>
</organism>
<dbReference type="Proteomes" id="UP001619887">
    <property type="component" value="Unassembled WGS sequence"/>
</dbReference>
<keyword evidence="6" id="KW-0472">Membrane</keyword>